<dbReference type="AlphaFoldDB" id="A0A803N3D9"/>
<name>A0A803N3D9_CHEQI</name>
<proteinExistence type="predicted"/>
<protein>
    <recommendedName>
        <fullName evidence="3">FAR1 domain-containing protein</fullName>
    </recommendedName>
</protein>
<accession>A0A803N3D9</accession>
<evidence type="ECO:0000313" key="2">
    <source>
        <dbReference type="Proteomes" id="UP000596660"/>
    </source>
</evidence>
<sequence length="333" mass="36659">MPMQELLLGAEWPEPREGTGTGCTWMMEYLEKTKDLEKYHGGEYRVSLDAKAVDGAVVIDEDVGDGGAAALEALLNQVVVGEESFRTPKKGMVFGSMLEVDEYFRNYVQQQGFGVVRASGAKSGKGMKRNCRWTREFFGKTVRKRKKPEPRLVSNAQISEDEDLCPKRKSKKCDCIVFLYAKVNKSGKWVIDQAHLTHVGHNPTPGKSKNISRFRKKFLVDNPHLVRQLFIERKDGVPVANIYRRGIQMVDGDGSSGYFIGVSGGQIGAGNVGAAIPNSPPTPRSSTCSVAGGRPMFRTIVPKPPTPTSTQGCYQKAATQLQFSQHGNQQSQT</sequence>
<reference evidence="1" key="1">
    <citation type="journal article" date="2017" name="Nature">
        <title>The genome of Chenopodium quinoa.</title>
        <authorList>
            <person name="Jarvis D.E."/>
            <person name="Ho Y.S."/>
            <person name="Lightfoot D.J."/>
            <person name="Schmoeckel S.M."/>
            <person name="Li B."/>
            <person name="Borm T.J.A."/>
            <person name="Ohyanagi H."/>
            <person name="Mineta K."/>
            <person name="Michell C.T."/>
            <person name="Saber N."/>
            <person name="Kharbatia N.M."/>
            <person name="Rupper R.R."/>
            <person name="Sharp A.R."/>
            <person name="Dally N."/>
            <person name="Boughton B.A."/>
            <person name="Woo Y.H."/>
            <person name="Gao G."/>
            <person name="Schijlen E.G.W.M."/>
            <person name="Guo X."/>
            <person name="Momin A.A."/>
            <person name="Negrao S."/>
            <person name="Al-Babili S."/>
            <person name="Gehring C."/>
            <person name="Roessner U."/>
            <person name="Jung C."/>
            <person name="Murphy K."/>
            <person name="Arold S.T."/>
            <person name="Gojobori T."/>
            <person name="van der Linden C.G."/>
            <person name="van Loo E.N."/>
            <person name="Jellen E.N."/>
            <person name="Maughan P.J."/>
            <person name="Tester M."/>
        </authorList>
    </citation>
    <scope>NUCLEOTIDE SEQUENCE [LARGE SCALE GENOMIC DNA]</scope>
    <source>
        <strain evidence="1">cv. PI 614886</strain>
    </source>
</reference>
<dbReference type="Gramene" id="AUR62039781-RA">
    <property type="protein sequence ID" value="AUR62039781-RA:cds"/>
    <property type="gene ID" value="AUR62039781"/>
</dbReference>
<organism evidence="1 2">
    <name type="scientific">Chenopodium quinoa</name>
    <name type="common">Quinoa</name>
    <dbReference type="NCBI Taxonomy" id="63459"/>
    <lineage>
        <taxon>Eukaryota</taxon>
        <taxon>Viridiplantae</taxon>
        <taxon>Streptophyta</taxon>
        <taxon>Embryophyta</taxon>
        <taxon>Tracheophyta</taxon>
        <taxon>Spermatophyta</taxon>
        <taxon>Magnoliopsida</taxon>
        <taxon>eudicotyledons</taxon>
        <taxon>Gunneridae</taxon>
        <taxon>Pentapetalae</taxon>
        <taxon>Caryophyllales</taxon>
        <taxon>Chenopodiaceae</taxon>
        <taxon>Chenopodioideae</taxon>
        <taxon>Atripliceae</taxon>
        <taxon>Chenopodium</taxon>
    </lineage>
</organism>
<dbReference type="Proteomes" id="UP000596660">
    <property type="component" value="Unplaced"/>
</dbReference>
<dbReference type="PANTHER" id="PTHR47718:SF13">
    <property type="entry name" value="OS09G0290500 PROTEIN"/>
    <property type="match status" value="1"/>
</dbReference>
<evidence type="ECO:0008006" key="3">
    <source>
        <dbReference type="Google" id="ProtNLM"/>
    </source>
</evidence>
<dbReference type="PANTHER" id="PTHR47718">
    <property type="entry name" value="OS01G0519700 PROTEIN"/>
    <property type="match status" value="1"/>
</dbReference>
<evidence type="ECO:0000313" key="1">
    <source>
        <dbReference type="EnsemblPlants" id="AUR62039781-RA:cds"/>
    </source>
</evidence>
<reference evidence="1" key="2">
    <citation type="submission" date="2021-03" db="UniProtKB">
        <authorList>
            <consortium name="EnsemblPlants"/>
        </authorList>
    </citation>
    <scope>IDENTIFICATION</scope>
</reference>
<dbReference type="EnsemblPlants" id="AUR62039781-RA">
    <property type="protein sequence ID" value="AUR62039781-RA:cds"/>
    <property type="gene ID" value="AUR62039781"/>
</dbReference>
<keyword evidence="2" id="KW-1185">Reference proteome</keyword>